<dbReference type="Pfam" id="PF25338">
    <property type="entry name" value="C2_DCK_4th"/>
    <property type="match status" value="1"/>
</dbReference>
<dbReference type="EMBL" id="BSXU01001997">
    <property type="protein sequence ID" value="GMG33231.1"/>
    <property type="molecule type" value="Genomic_DNA"/>
</dbReference>
<dbReference type="InterPro" id="IPR027357">
    <property type="entry name" value="DOCKER_dom"/>
</dbReference>
<evidence type="ECO:0000256" key="1">
    <source>
        <dbReference type="PROSITE-ProRule" id="PRU00984"/>
    </source>
</evidence>
<keyword evidence="4" id="KW-1185">Reference proteome</keyword>
<dbReference type="PROSITE" id="PS51651">
    <property type="entry name" value="DOCKER"/>
    <property type="match status" value="1"/>
</dbReference>
<dbReference type="PANTHER" id="PTHR45653">
    <property type="entry name" value="DEDICATOR OF CYTOKINESIS"/>
    <property type="match status" value="1"/>
</dbReference>
<evidence type="ECO:0000313" key="3">
    <source>
        <dbReference type="EMBL" id="GMG33231.1"/>
    </source>
</evidence>
<organism evidence="3 4">
    <name type="scientific">Ambrosiozyma monospora</name>
    <name type="common">Yeast</name>
    <name type="synonym">Endomycopsis monosporus</name>
    <dbReference type="NCBI Taxonomy" id="43982"/>
    <lineage>
        <taxon>Eukaryota</taxon>
        <taxon>Fungi</taxon>
        <taxon>Dikarya</taxon>
        <taxon>Ascomycota</taxon>
        <taxon>Saccharomycotina</taxon>
        <taxon>Pichiomycetes</taxon>
        <taxon>Pichiales</taxon>
        <taxon>Pichiaceae</taxon>
        <taxon>Ambrosiozyma</taxon>
    </lineage>
</organism>
<gene>
    <name evidence="3" type="ORF">Amon01_000425100</name>
</gene>
<dbReference type="GO" id="GO:0005085">
    <property type="term" value="F:guanyl-nucleotide exchange factor activity"/>
    <property type="evidence" value="ECO:0007669"/>
    <property type="project" value="InterPro"/>
</dbReference>
<dbReference type="InterPro" id="IPR057500">
    <property type="entry name" value="C2_DCK1_4th"/>
</dbReference>
<dbReference type="AlphaFoldDB" id="A0A9W7DGJ8"/>
<dbReference type="GO" id="GO:0031267">
    <property type="term" value="F:small GTPase binding"/>
    <property type="evidence" value="ECO:0007669"/>
    <property type="project" value="TreeGrafter"/>
</dbReference>
<dbReference type="PANTHER" id="PTHR45653:SF10">
    <property type="entry name" value="MYOBLAST CITY, ISOFORM B"/>
    <property type="match status" value="1"/>
</dbReference>
<accession>A0A9W7DGJ8</accession>
<dbReference type="OrthoDB" id="18896at2759"/>
<reference evidence="3" key="1">
    <citation type="submission" date="2023-04" db="EMBL/GenBank/DDBJ databases">
        <title>Ambrosiozyma monospora NBRC 1965.</title>
        <authorList>
            <person name="Ichikawa N."/>
            <person name="Sato H."/>
            <person name="Tonouchi N."/>
        </authorList>
    </citation>
    <scope>NUCLEOTIDE SEQUENCE</scope>
    <source>
        <strain evidence="3">NBRC 1965</strain>
    </source>
</reference>
<dbReference type="Gene3D" id="1.25.40.410">
    <property type="match status" value="1"/>
</dbReference>
<protein>
    <submittedName>
        <fullName evidence="3">Unnamed protein product</fullName>
    </submittedName>
</protein>
<evidence type="ECO:0000259" key="2">
    <source>
        <dbReference type="PROSITE" id="PS51651"/>
    </source>
</evidence>
<name>A0A9W7DGJ8_AMBMO</name>
<dbReference type="InterPro" id="IPR026791">
    <property type="entry name" value="DOCK"/>
</dbReference>
<dbReference type="Proteomes" id="UP001165063">
    <property type="component" value="Unassembled WGS sequence"/>
</dbReference>
<dbReference type="GO" id="GO:0005737">
    <property type="term" value="C:cytoplasm"/>
    <property type="evidence" value="ECO:0007669"/>
    <property type="project" value="TreeGrafter"/>
</dbReference>
<dbReference type="InterPro" id="IPR043161">
    <property type="entry name" value="DOCK_C_lobe_A"/>
</dbReference>
<dbReference type="CDD" id="cd11684">
    <property type="entry name" value="DHR2_DOCK"/>
    <property type="match status" value="1"/>
</dbReference>
<feature type="domain" description="DOCKER" evidence="2">
    <location>
        <begin position="893"/>
        <end position="1145"/>
    </location>
</feature>
<dbReference type="GO" id="GO:0005886">
    <property type="term" value="C:plasma membrane"/>
    <property type="evidence" value="ECO:0007669"/>
    <property type="project" value="TreeGrafter"/>
</dbReference>
<evidence type="ECO:0000313" key="4">
    <source>
        <dbReference type="Proteomes" id="UP001165063"/>
    </source>
</evidence>
<dbReference type="GO" id="GO:0007264">
    <property type="term" value="P:small GTPase-mediated signal transduction"/>
    <property type="evidence" value="ECO:0007669"/>
    <property type="project" value="InterPro"/>
</dbReference>
<comment type="similarity">
    <text evidence="1">Belongs to the DOCK family.</text>
</comment>
<comment type="caution">
    <text evidence="3">The sequence shown here is derived from an EMBL/GenBank/DDBJ whole genome shotgun (WGS) entry which is preliminary data.</text>
</comment>
<proteinExistence type="inferred from homology"/>
<sequence length="1145" mass="129871">MDLVKSTDYNPLEYNTNPYDRVHLRVVKYHHSISALAQLNLQNQFVTIEVSSPTSNNLRFARASNEISKLKWQFTSTSPDESINETVQITGFPPVPSNSNDVIYFDVYSSGLFIGSAKYPLRVYDQIAEIGDLSNPKNVRSVEVFAPGSSTSIGTIDVGLEYIGKNYNVDPYVLMIVNWKNIYNKNLENSSKTLVSTLNQVSRSPIATIIKYFSELIENVLDIYSSANNNHDIFSAYGTAEETEFKDLANAAFDTLVHLLDLVIARQDEYACLFESFMKSKELPNVGEYLIDDLNRYLGSSESKWNYTGRAICRICPLILNISTQCYDTQASYISSYRKFANNITLFLGSTRELVITDQLVLIDNLELVLDAMKSTFEDSELVQYVTFWSDAVGLRGLGVLEDENANALVNKKRSKVHRLIITKILFLNRSIHSFLIDTKNAKAREDLLCNALVCVCQVLHNPVIDVDASRLALGVLLSVMLVSFGPEKRFLDESHELYLVLCALYMPLCVQFNKHLEFVQNNFMLEPKRYFTQLFPATYPFPEFTIDSAVEEESFSELMLEFTIDLNMILEISVGGNYQRIGKILLGELPMPVSYTKLDQFAPSFKEQMSTHFIFDSIDSISAMINSTFYPDSKWIILKAYICAYSAAYGECFDSTVQLFYSDVNSLKDPNLIMFASKYLSSYIITMFQCSTCKAASLEHLNTIAMNGCYRITKDLRSNAVKSIYGTWNILGLPATEEEKKRFGLDKLGGLHSVLYSDENYVIVREILLCAMQKNDVCCELASKIFWSIIVCEWTKLEGLYELERVTVSSLYEIFMNKSSYSPESTEIRNFITTLRSFITLDVQDEAYQPIMQFINTMVDFLGAAAELKNIPEGAEFEDDRAFYNINIGSYLLNVDKPELLSSFINSLYVSYVDKKNFTQAALSLELLANTYTWNPNSFIPSSKAPVFPSQSEFKRKESLYRLMASNFDKGNNTEQAVMCYLNLLDAYKEYNLSLSGLSFCHGELCKLYNKLEVSGTMESSYFKIAFIGYGFPVSVRGKEFVCEGLPFEHITSIHHRLARKYPGSRIISNEEKARELLRKTPFGKFLHIKTVTPMNSSGLKMVGSGVAIGADLNSSSYTSRQYLNHLNLNTFITSRPITNQECY</sequence>